<evidence type="ECO:0000313" key="7">
    <source>
        <dbReference type="Proteomes" id="UP000031368"/>
    </source>
</evidence>
<dbReference type="Proteomes" id="UP000031368">
    <property type="component" value="Chromosome"/>
</dbReference>
<dbReference type="PROSITE" id="PS50931">
    <property type="entry name" value="HTH_LYSR"/>
    <property type="match status" value="1"/>
</dbReference>
<dbReference type="InterPro" id="IPR000847">
    <property type="entry name" value="LysR_HTH_N"/>
</dbReference>
<dbReference type="InterPro" id="IPR036388">
    <property type="entry name" value="WH-like_DNA-bd_sf"/>
</dbReference>
<evidence type="ECO:0000256" key="1">
    <source>
        <dbReference type="ARBA" id="ARBA00009437"/>
    </source>
</evidence>
<comment type="similarity">
    <text evidence="1">Belongs to the LysR transcriptional regulatory family.</text>
</comment>
<keyword evidence="2" id="KW-0805">Transcription regulation</keyword>
<dbReference type="InterPro" id="IPR005119">
    <property type="entry name" value="LysR_subst-bd"/>
</dbReference>
<dbReference type="GO" id="GO:0003700">
    <property type="term" value="F:DNA-binding transcription factor activity"/>
    <property type="evidence" value="ECO:0007669"/>
    <property type="project" value="InterPro"/>
</dbReference>
<dbReference type="Gene3D" id="1.10.10.10">
    <property type="entry name" value="Winged helix-like DNA-binding domain superfamily/Winged helix DNA-binding domain"/>
    <property type="match status" value="1"/>
</dbReference>
<evidence type="ECO:0000259" key="5">
    <source>
        <dbReference type="PROSITE" id="PS50931"/>
    </source>
</evidence>
<dbReference type="EMBL" id="CP006877">
    <property type="protein sequence ID" value="AJD40149.1"/>
    <property type="molecule type" value="Genomic_DNA"/>
</dbReference>
<name>A0A0B4WX67_9HYPH</name>
<keyword evidence="4" id="KW-0804">Transcription</keyword>
<reference evidence="6 7" key="1">
    <citation type="submission" date="2013-11" db="EMBL/GenBank/DDBJ databases">
        <title>Complete genome sequence of Rhizobium gallicum bv. gallicum R602.</title>
        <authorList>
            <person name="Bustos P."/>
            <person name="Santamaria R.I."/>
            <person name="Lozano L."/>
            <person name="Acosta J.L."/>
            <person name="Ormeno-Orrillo E."/>
            <person name="Rogel M.A."/>
            <person name="Romero D."/>
            <person name="Cevallos M.A."/>
            <person name="Martinez-Romero E."/>
            <person name="Gonzalez V."/>
        </authorList>
    </citation>
    <scope>NUCLEOTIDE SEQUENCE [LARGE SCALE GENOMIC DNA]</scope>
    <source>
        <strain evidence="6 7">R602</strain>
    </source>
</reference>
<dbReference type="Pfam" id="PF00126">
    <property type="entry name" value="HTH_1"/>
    <property type="match status" value="1"/>
</dbReference>
<dbReference type="PANTHER" id="PTHR30579:SF3">
    <property type="entry name" value="TRANSCRIPTIONAL REGULATORY PROTEIN"/>
    <property type="match status" value="1"/>
</dbReference>
<dbReference type="KEGG" id="rga:RGR602_CH00787"/>
<organism evidence="6 7">
    <name type="scientific">Rhizobium gallicum bv. gallicum R602sp</name>
    <dbReference type="NCBI Taxonomy" id="1041138"/>
    <lineage>
        <taxon>Bacteria</taxon>
        <taxon>Pseudomonadati</taxon>
        <taxon>Pseudomonadota</taxon>
        <taxon>Alphaproteobacteria</taxon>
        <taxon>Hyphomicrobiales</taxon>
        <taxon>Rhizobiaceae</taxon>
        <taxon>Rhizobium/Agrobacterium group</taxon>
        <taxon>Rhizobium</taxon>
    </lineage>
</organism>
<dbReference type="RefSeq" id="WP_039844020.1">
    <property type="nucleotide sequence ID" value="NZ_CP006877.1"/>
</dbReference>
<proteinExistence type="inferred from homology"/>
<protein>
    <submittedName>
        <fullName evidence="6">LysR family transcriptional regulator protein</fullName>
    </submittedName>
</protein>
<evidence type="ECO:0000256" key="3">
    <source>
        <dbReference type="ARBA" id="ARBA00023125"/>
    </source>
</evidence>
<gene>
    <name evidence="6" type="ORF">RGR602_CH00787</name>
</gene>
<dbReference type="Pfam" id="PF03466">
    <property type="entry name" value="LysR_substrate"/>
    <property type="match status" value="1"/>
</dbReference>
<dbReference type="PANTHER" id="PTHR30579">
    <property type="entry name" value="TRANSCRIPTIONAL REGULATOR"/>
    <property type="match status" value="1"/>
</dbReference>
<dbReference type="AlphaFoldDB" id="A0A0B4WX67"/>
<dbReference type="GO" id="GO:0003677">
    <property type="term" value="F:DNA binding"/>
    <property type="evidence" value="ECO:0007669"/>
    <property type="project" value="UniProtKB-KW"/>
</dbReference>
<dbReference type="Gene3D" id="3.40.190.290">
    <property type="match status" value="1"/>
</dbReference>
<evidence type="ECO:0000313" key="6">
    <source>
        <dbReference type="EMBL" id="AJD40149.1"/>
    </source>
</evidence>
<dbReference type="SUPFAM" id="SSF53850">
    <property type="entry name" value="Periplasmic binding protein-like II"/>
    <property type="match status" value="1"/>
</dbReference>
<feature type="domain" description="HTH lysR-type" evidence="5">
    <location>
        <begin position="1"/>
        <end position="58"/>
    </location>
</feature>
<keyword evidence="3" id="KW-0238">DNA-binding</keyword>
<dbReference type="SUPFAM" id="SSF46785">
    <property type="entry name" value="Winged helix' DNA-binding domain"/>
    <property type="match status" value="1"/>
</dbReference>
<dbReference type="InterPro" id="IPR050176">
    <property type="entry name" value="LTTR"/>
</dbReference>
<dbReference type="InterPro" id="IPR036390">
    <property type="entry name" value="WH_DNA-bd_sf"/>
</dbReference>
<keyword evidence="7" id="KW-1185">Reference proteome</keyword>
<accession>A0A0B4WX67</accession>
<sequence length="293" mass="32654">MNWDDVRIFLAVARTGQILAASKRLGLNHATLSRRVTSLEGALKTRLFTRRTNGCELTAEGEVFLASAERMETEMLAAQANLGRTDTAIAGTVRVGAPDGFGVSFLAPRIGRLIERHPELKIQLVPVPRSFSLSQREADIAVTLERPEQGRLVSSKLTDYTLGLYASRGYAEQNGLPDNNEALKQHRRIGYVEDLLFSQSLNFTGEVMRNWSASFEISSATGQTEAVRSGAGIGILHDYIARQYDELVRILPDVSIRRAYWTTYHESARDLVRVRTVADFLQELVGAERQIFL</sequence>
<dbReference type="HOGENOM" id="CLU_039613_2_2_5"/>
<evidence type="ECO:0000256" key="2">
    <source>
        <dbReference type="ARBA" id="ARBA00023015"/>
    </source>
</evidence>
<evidence type="ECO:0000256" key="4">
    <source>
        <dbReference type="ARBA" id="ARBA00023163"/>
    </source>
</evidence>